<dbReference type="AlphaFoldDB" id="A0A8D2KYT9"/>
<proteinExistence type="predicted"/>
<reference evidence="1" key="2">
    <citation type="submission" date="2025-09" db="UniProtKB">
        <authorList>
            <consortium name="Ensembl"/>
        </authorList>
    </citation>
    <scope>IDENTIFICATION</scope>
</reference>
<dbReference type="Proteomes" id="UP000694545">
    <property type="component" value="Unplaced"/>
</dbReference>
<dbReference type="Ensembl" id="ENSVKKT00000014569.1">
    <property type="protein sequence ID" value="ENSVKKP00000014221.1"/>
    <property type="gene ID" value="ENSVKKG00000009793.1"/>
</dbReference>
<evidence type="ECO:0000313" key="2">
    <source>
        <dbReference type="Proteomes" id="UP000694545"/>
    </source>
</evidence>
<name>A0A8D2KYT9_VARKO</name>
<protein>
    <submittedName>
        <fullName evidence="1">Uncharacterized protein</fullName>
    </submittedName>
</protein>
<keyword evidence="2" id="KW-1185">Reference proteome</keyword>
<reference evidence="1" key="1">
    <citation type="submission" date="2025-08" db="UniProtKB">
        <authorList>
            <consortium name="Ensembl"/>
        </authorList>
    </citation>
    <scope>IDENTIFICATION</scope>
</reference>
<organism evidence="1 2">
    <name type="scientific">Varanus komodoensis</name>
    <name type="common">Komodo dragon</name>
    <dbReference type="NCBI Taxonomy" id="61221"/>
    <lineage>
        <taxon>Eukaryota</taxon>
        <taxon>Metazoa</taxon>
        <taxon>Chordata</taxon>
        <taxon>Craniata</taxon>
        <taxon>Vertebrata</taxon>
        <taxon>Euteleostomi</taxon>
        <taxon>Lepidosauria</taxon>
        <taxon>Squamata</taxon>
        <taxon>Bifurcata</taxon>
        <taxon>Unidentata</taxon>
        <taxon>Episquamata</taxon>
        <taxon>Toxicofera</taxon>
        <taxon>Anguimorpha</taxon>
        <taxon>Paleoanguimorpha</taxon>
        <taxon>Varanoidea</taxon>
        <taxon>Varanidae</taxon>
        <taxon>Varanus</taxon>
    </lineage>
</organism>
<evidence type="ECO:0000313" key="1">
    <source>
        <dbReference type="Ensembl" id="ENSVKKP00000014221.1"/>
    </source>
</evidence>
<sequence length="134" mass="14575">GTKAEATVSGEQPGSFGLSSCPSPGMETLSDLSLGCCGTFCFFCLGCKIAKDMDECCCCGPSVAMRTRYRTLYRIPASYLTIISRPFDMACHRQPRETAGHFLQKSAHVLLLLMAVSSQGRVCELCYRQDMAHG</sequence>
<accession>A0A8D2KYT9</accession>